<evidence type="ECO:0000313" key="2">
    <source>
        <dbReference type="EMBL" id="CAG8527000.1"/>
    </source>
</evidence>
<dbReference type="Proteomes" id="UP000789739">
    <property type="component" value="Unassembled WGS sequence"/>
</dbReference>
<comment type="caution">
    <text evidence="2">The sequence shown here is derived from an EMBL/GenBank/DDBJ whole genome shotgun (WGS) entry which is preliminary data.</text>
</comment>
<accession>A0A9N9FDS5</accession>
<organism evidence="2 3">
    <name type="scientific">Paraglomus brasilianum</name>
    <dbReference type="NCBI Taxonomy" id="144538"/>
    <lineage>
        <taxon>Eukaryota</taxon>
        <taxon>Fungi</taxon>
        <taxon>Fungi incertae sedis</taxon>
        <taxon>Mucoromycota</taxon>
        <taxon>Glomeromycotina</taxon>
        <taxon>Glomeromycetes</taxon>
        <taxon>Paraglomerales</taxon>
        <taxon>Paraglomeraceae</taxon>
        <taxon>Paraglomus</taxon>
    </lineage>
</organism>
<feature type="signal peptide" evidence="1">
    <location>
        <begin position="1"/>
        <end position="23"/>
    </location>
</feature>
<keyword evidence="1" id="KW-0732">Signal</keyword>
<evidence type="ECO:0000313" key="3">
    <source>
        <dbReference type="Proteomes" id="UP000789739"/>
    </source>
</evidence>
<sequence>MSQKNSILIFVFLALLLPLSLVAHPVKRVNGDVAYSAFSTPSGYIQYSESATKTTIVGKWNDGFVDGDWANYKILIVKTTAPATILYDLTPLFKGPPAVLTQNGGTEGWRFDITGHFLRTWNKQTMIVKHNGVTLGSATINGLWVGA</sequence>
<keyword evidence="3" id="KW-1185">Reference proteome</keyword>
<dbReference type="AlphaFoldDB" id="A0A9N9FDS5"/>
<name>A0A9N9FDS5_9GLOM</name>
<proteinExistence type="predicted"/>
<feature type="chain" id="PRO_5040496280" evidence="1">
    <location>
        <begin position="24"/>
        <end position="147"/>
    </location>
</feature>
<dbReference type="OrthoDB" id="10330400at2759"/>
<reference evidence="2" key="1">
    <citation type="submission" date="2021-06" db="EMBL/GenBank/DDBJ databases">
        <authorList>
            <person name="Kallberg Y."/>
            <person name="Tangrot J."/>
            <person name="Rosling A."/>
        </authorList>
    </citation>
    <scope>NUCLEOTIDE SEQUENCE</scope>
    <source>
        <strain evidence="2">BR232B</strain>
    </source>
</reference>
<dbReference type="EMBL" id="CAJVPI010000375">
    <property type="protein sequence ID" value="CAG8527000.1"/>
    <property type="molecule type" value="Genomic_DNA"/>
</dbReference>
<evidence type="ECO:0000256" key="1">
    <source>
        <dbReference type="SAM" id="SignalP"/>
    </source>
</evidence>
<gene>
    <name evidence="2" type="ORF">PBRASI_LOCUS3918</name>
</gene>
<protein>
    <submittedName>
        <fullName evidence="2">2178_t:CDS:1</fullName>
    </submittedName>
</protein>